<dbReference type="Proteomes" id="UP000254467">
    <property type="component" value="Unassembled WGS sequence"/>
</dbReference>
<proteinExistence type="predicted"/>
<dbReference type="RefSeq" id="WP_018582388.1">
    <property type="nucleotide sequence ID" value="NZ_LDYD01000003.1"/>
</dbReference>
<evidence type="ECO:0000313" key="2">
    <source>
        <dbReference type="Proteomes" id="UP000254467"/>
    </source>
</evidence>
<name>A0A376CLT0_9CORY</name>
<organism evidence="1 2">
    <name type="scientific">Corynebacterium pilosum</name>
    <dbReference type="NCBI Taxonomy" id="35756"/>
    <lineage>
        <taxon>Bacteria</taxon>
        <taxon>Bacillati</taxon>
        <taxon>Actinomycetota</taxon>
        <taxon>Actinomycetes</taxon>
        <taxon>Mycobacteriales</taxon>
        <taxon>Corynebacteriaceae</taxon>
        <taxon>Corynebacterium</taxon>
    </lineage>
</organism>
<sequence>MVLGDAEKVCAQIGDSCHGVVYWKPSDITYSGSESASREVANDYTIAGSSPQTIDEFLSGAEAPAKEDLFHLDYMQLSAAVSENPPVDPDWALVVTDSSAQAPEDYLVMPAKKWAEGSGKDTQLFHGPSGDGTAGFIPGRLHAAGNLRHPHRRHDRQTLEPAALLLPAAPAGQDAIGYPGHRFLGGTVSLPDGHSRGCGGQACG</sequence>
<keyword evidence="2" id="KW-1185">Reference proteome</keyword>
<accession>A0A376CLT0</accession>
<evidence type="ECO:0000313" key="1">
    <source>
        <dbReference type="EMBL" id="STC69069.1"/>
    </source>
</evidence>
<reference evidence="1 2" key="1">
    <citation type="submission" date="2018-06" db="EMBL/GenBank/DDBJ databases">
        <authorList>
            <consortium name="Pathogen Informatics"/>
            <person name="Doyle S."/>
        </authorList>
    </citation>
    <scope>NUCLEOTIDE SEQUENCE [LARGE SCALE GENOMIC DNA]</scope>
    <source>
        <strain evidence="1 2">NCTC11862</strain>
    </source>
</reference>
<dbReference type="OrthoDB" id="4424121at2"/>
<gene>
    <name evidence="1" type="ORF">NCTC11862_00846</name>
</gene>
<protein>
    <submittedName>
        <fullName evidence="1">Uncharacterized protein</fullName>
    </submittedName>
</protein>
<dbReference type="AlphaFoldDB" id="A0A376CLT0"/>
<dbReference type="EMBL" id="UFXQ01000001">
    <property type="protein sequence ID" value="STC69069.1"/>
    <property type="molecule type" value="Genomic_DNA"/>
</dbReference>